<keyword evidence="1" id="KW-0472">Membrane</keyword>
<proteinExistence type="predicted"/>
<protein>
    <recommendedName>
        <fullName evidence="4">Asparagine synthase</fullName>
    </recommendedName>
</protein>
<dbReference type="AlphaFoldDB" id="A0A285D632"/>
<name>A0A285D632_9BACI</name>
<evidence type="ECO:0000313" key="3">
    <source>
        <dbReference type="Proteomes" id="UP000219546"/>
    </source>
</evidence>
<gene>
    <name evidence="2" type="ORF">SAMN05877753_11197</name>
</gene>
<organism evidence="2 3">
    <name type="scientific">Bacillus oleivorans</name>
    <dbReference type="NCBI Taxonomy" id="1448271"/>
    <lineage>
        <taxon>Bacteria</taxon>
        <taxon>Bacillati</taxon>
        <taxon>Bacillota</taxon>
        <taxon>Bacilli</taxon>
        <taxon>Bacillales</taxon>
        <taxon>Bacillaceae</taxon>
        <taxon>Bacillus</taxon>
    </lineage>
</organism>
<dbReference type="Proteomes" id="UP000219546">
    <property type="component" value="Unassembled WGS sequence"/>
</dbReference>
<keyword evidence="1" id="KW-0812">Transmembrane</keyword>
<evidence type="ECO:0000313" key="2">
    <source>
        <dbReference type="EMBL" id="SNX75239.1"/>
    </source>
</evidence>
<dbReference type="EMBL" id="OAOP01000011">
    <property type="protein sequence ID" value="SNX75239.1"/>
    <property type="molecule type" value="Genomic_DNA"/>
</dbReference>
<evidence type="ECO:0000256" key="1">
    <source>
        <dbReference type="SAM" id="Phobius"/>
    </source>
</evidence>
<reference evidence="2 3" key="1">
    <citation type="submission" date="2017-08" db="EMBL/GenBank/DDBJ databases">
        <authorList>
            <person name="de Groot N.N."/>
        </authorList>
    </citation>
    <scope>NUCLEOTIDE SEQUENCE [LARGE SCALE GENOMIC DNA]</scope>
    <source>
        <strain evidence="2 3">JC228</strain>
    </source>
</reference>
<keyword evidence="1" id="KW-1133">Transmembrane helix</keyword>
<sequence>MLWKEPPRLTAAHFVHTMGSNVVREESQMYRIREGLIPTILGFIVTVLGIILMQNRRLDRTVSNTILGFGLGHIVLGVIDLFEHRHYR</sequence>
<feature type="transmembrane region" description="Helical" evidence="1">
    <location>
        <begin position="65"/>
        <end position="82"/>
    </location>
</feature>
<accession>A0A285D632</accession>
<feature type="transmembrane region" description="Helical" evidence="1">
    <location>
        <begin position="35"/>
        <end position="53"/>
    </location>
</feature>
<keyword evidence="3" id="KW-1185">Reference proteome</keyword>
<evidence type="ECO:0008006" key="4">
    <source>
        <dbReference type="Google" id="ProtNLM"/>
    </source>
</evidence>